<accession>A0A158KH90</accession>
<reference evidence="1" key="1">
    <citation type="submission" date="2016-01" db="EMBL/GenBank/DDBJ databases">
        <authorList>
            <person name="Peeters C."/>
        </authorList>
    </citation>
    <scope>NUCLEOTIDE SEQUENCE [LARGE SCALE GENOMIC DNA]</scope>
    <source>
        <strain evidence="1">LMG 22940</strain>
    </source>
</reference>
<dbReference type="InterPro" id="IPR008775">
    <property type="entry name" value="Phytyl_CoA_dOase-like"/>
</dbReference>
<dbReference type="AlphaFoldDB" id="A0A158KH90"/>
<dbReference type="GO" id="GO:0005506">
    <property type="term" value="F:iron ion binding"/>
    <property type="evidence" value="ECO:0007669"/>
    <property type="project" value="UniProtKB-ARBA"/>
</dbReference>
<sequence length="305" mass="34240">MDKSLGRLQMDATLSESAMDACGFTPTEMEIQAYEQMGYYITPRPIVPSDLIARAIDGVERYYCGERDWSLPISGGFLDWRPEHGGLLRINDYVSLQNEELHALCMHSAIASIAGRLARTHAIRLFHDQLITKMPSSDGATAVGWHVDKAYWRTCTSEKLLTAWIPLVDIDENSGGIAFISESHRQPLQDWMTTFNDQNLGKLAERAQKAGITMRAVTPTVPLGHVSFHNGRTIHGSKPNRGHQPRIALTVHFQDQDNRYQLVADSHGRPVLHVNDLLCRRSPDGLPDYADPDICPTLWSEEDPR</sequence>
<evidence type="ECO:0000313" key="1">
    <source>
        <dbReference type="EMBL" id="SAL80516.1"/>
    </source>
</evidence>
<dbReference type="SUPFAM" id="SSF51197">
    <property type="entry name" value="Clavaminate synthase-like"/>
    <property type="match status" value="1"/>
</dbReference>
<dbReference type="GO" id="GO:0016706">
    <property type="term" value="F:2-oxoglutarate-dependent dioxygenase activity"/>
    <property type="evidence" value="ECO:0007669"/>
    <property type="project" value="UniProtKB-ARBA"/>
</dbReference>
<dbReference type="PANTHER" id="PTHR20883">
    <property type="entry name" value="PHYTANOYL-COA DIOXYGENASE DOMAIN CONTAINING 1"/>
    <property type="match status" value="1"/>
</dbReference>
<evidence type="ECO:0000313" key="2">
    <source>
        <dbReference type="Proteomes" id="UP000054770"/>
    </source>
</evidence>
<keyword evidence="2" id="KW-1185">Reference proteome</keyword>
<keyword evidence="1" id="KW-0560">Oxidoreductase</keyword>
<organism evidence="1 2">
    <name type="scientific">Caballeronia choica</name>
    <dbReference type="NCBI Taxonomy" id="326476"/>
    <lineage>
        <taxon>Bacteria</taxon>
        <taxon>Pseudomonadati</taxon>
        <taxon>Pseudomonadota</taxon>
        <taxon>Betaproteobacteria</taxon>
        <taxon>Burkholderiales</taxon>
        <taxon>Burkholderiaceae</taxon>
        <taxon>Caballeronia</taxon>
    </lineage>
</organism>
<proteinExistence type="predicted"/>
<dbReference type="PANTHER" id="PTHR20883:SF46">
    <property type="entry name" value="PHYTANOYL-COA HYDROXYLASE"/>
    <property type="match status" value="1"/>
</dbReference>
<protein>
    <submittedName>
        <fullName evidence="1">Phytanoyl-CoA dioxygenase</fullName>
    </submittedName>
</protein>
<dbReference type="Proteomes" id="UP000054770">
    <property type="component" value="Unassembled WGS sequence"/>
</dbReference>
<dbReference type="Gene3D" id="2.60.120.620">
    <property type="entry name" value="q2cbj1_9rhob like domain"/>
    <property type="match status" value="1"/>
</dbReference>
<comment type="caution">
    <text evidence="1">The sequence shown here is derived from an EMBL/GenBank/DDBJ whole genome shotgun (WGS) entry which is preliminary data.</text>
</comment>
<dbReference type="EMBL" id="FCON02000093">
    <property type="protein sequence ID" value="SAL80516.1"/>
    <property type="molecule type" value="Genomic_DNA"/>
</dbReference>
<gene>
    <name evidence="1" type="ORF">AWB68_05875</name>
</gene>
<name>A0A158KH90_9BURK</name>
<keyword evidence="1" id="KW-0223">Dioxygenase</keyword>
<dbReference type="Pfam" id="PF05721">
    <property type="entry name" value="PhyH"/>
    <property type="match status" value="1"/>
</dbReference>